<dbReference type="Pfam" id="PF07690">
    <property type="entry name" value="MFS_1"/>
    <property type="match status" value="1"/>
</dbReference>
<evidence type="ECO:0000259" key="6">
    <source>
        <dbReference type="PROSITE" id="PS50850"/>
    </source>
</evidence>
<evidence type="ECO:0000256" key="5">
    <source>
        <dbReference type="SAM" id="Phobius"/>
    </source>
</evidence>
<evidence type="ECO:0000256" key="2">
    <source>
        <dbReference type="ARBA" id="ARBA00022692"/>
    </source>
</evidence>
<dbReference type="GO" id="GO:0016020">
    <property type="term" value="C:membrane"/>
    <property type="evidence" value="ECO:0007669"/>
    <property type="project" value="UniProtKB-SubCell"/>
</dbReference>
<evidence type="ECO:0000313" key="8">
    <source>
        <dbReference type="WBParaSite" id="MBELARI_LOCUS7927"/>
    </source>
</evidence>
<feature type="domain" description="Major facilitator superfamily (MFS) profile" evidence="6">
    <location>
        <begin position="26"/>
        <end position="477"/>
    </location>
</feature>
<feature type="transmembrane region" description="Helical" evidence="5">
    <location>
        <begin position="154"/>
        <end position="174"/>
    </location>
</feature>
<feature type="transmembrane region" description="Helical" evidence="5">
    <location>
        <begin position="327"/>
        <end position="350"/>
    </location>
</feature>
<organism evidence="7 8">
    <name type="scientific">Mesorhabditis belari</name>
    <dbReference type="NCBI Taxonomy" id="2138241"/>
    <lineage>
        <taxon>Eukaryota</taxon>
        <taxon>Metazoa</taxon>
        <taxon>Ecdysozoa</taxon>
        <taxon>Nematoda</taxon>
        <taxon>Chromadorea</taxon>
        <taxon>Rhabditida</taxon>
        <taxon>Rhabditina</taxon>
        <taxon>Rhabditomorpha</taxon>
        <taxon>Rhabditoidea</taxon>
        <taxon>Rhabditidae</taxon>
        <taxon>Mesorhabditinae</taxon>
        <taxon>Mesorhabditis</taxon>
    </lineage>
</organism>
<evidence type="ECO:0000256" key="4">
    <source>
        <dbReference type="ARBA" id="ARBA00023136"/>
    </source>
</evidence>
<dbReference type="Proteomes" id="UP000887575">
    <property type="component" value="Unassembled WGS sequence"/>
</dbReference>
<name>A0AAF3FLB2_9BILA</name>
<dbReference type="InterPro" id="IPR011701">
    <property type="entry name" value="MFS"/>
</dbReference>
<keyword evidence="7" id="KW-1185">Reference proteome</keyword>
<keyword evidence="3 5" id="KW-1133">Transmembrane helix</keyword>
<evidence type="ECO:0000313" key="7">
    <source>
        <dbReference type="Proteomes" id="UP000887575"/>
    </source>
</evidence>
<dbReference type="WBParaSite" id="MBELARI_LOCUS7927">
    <property type="protein sequence ID" value="MBELARI_LOCUS7927"/>
    <property type="gene ID" value="MBELARI_LOCUS7927"/>
</dbReference>
<keyword evidence="4 5" id="KW-0472">Membrane</keyword>
<dbReference type="Gene3D" id="1.20.1250.20">
    <property type="entry name" value="MFS general substrate transporter like domains"/>
    <property type="match status" value="1"/>
</dbReference>
<comment type="subcellular location">
    <subcellularLocation>
        <location evidence="1">Membrane</location>
        <topology evidence="1">Multi-pass membrane protein</topology>
    </subcellularLocation>
</comment>
<dbReference type="GO" id="GO:0022857">
    <property type="term" value="F:transmembrane transporter activity"/>
    <property type="evidence" value="ECO:0007669"/>
    <property type="project" value="InterPro"/>
</dbReference>
<feature type="transmembrane region" description="Helical" evidence="5">
    <location>
        <begin position="183"/>
        <end position="204"/>
    </location>
</feature>
<dbReference type="PROSITE" id="PS50850">
    <property type="entry name" value="MFS"/>
    <property type="match status" value="1"/>
</dbReference>
<dbReference type="InterPro" id="IPR020846">
    <property type="entry name" value="MFS_dom"/>
</dbReference>
<reference evidence="8" key="1">
    <citation type="submission" date="2024-02" db="UniProtKB">
        <authorList>
            <consortium name="WormBaseParasite"/>
        </authorList>
    </citation>
    <scope>IDENTIFICATION</scope>
</reference>
<keyword evidence="2 5" id="KW-0812">Transmembrane</keyword>
<dbReference type="InterPro" id="IPR036259">
    <property type="entry name" value="MFS_trans_sf"/>
</dbReference>
<feature type="transmembrane region" description="Helical" evidence="5">
    <location>
        <begin position="295"/>
        <end position="315"/>
    </location>
</feature>
<dbReference type="PANTHER" id="PTHR24064">
    <property type="entry name" value="SOLUTE CARRIER FAMILY 22 MEMBER"/>
    <property type="match status" value="1"/>
</dbReference>
<feature type="transmembrane region" description="Helical" evidence="5">
    <location>
        <begin position="128"/>
        <end position="148"/>
    </location>
</feature>
<feature type="transmembrane region" description="Helical" evidence="5">
    <location>
        <begin position="210"/>
        <end position="230"/>
    </location>
</feature>
<protein>
    <submittedName>
        <fullName evidence="8">Major facilitator superfamily (MFS) profile domain-containing protein</fullName>
    </submittedName>
</protein>
<dbReference type="AlphaFoldDB" id="A0AAF3FLB2"/>
<sequence>MEVGKTLDDFILMGRYDLMAAIMIELVMLSQCGNLMFMVFAGAVPKVTGCIGGNTTGLSPEEICQLYDAGECHPITEYQFLSANVEFGILCGDTKEIKDSTSSQMIGYLIGSLIWGQISDVFGRKRPMFICLLLNGILGLATCLSPDLLTLTVIRTALAFFFTGHVVIVFVLFCETFPSKHRLWLAFVLNWSPNYALVAIIAYLCGNWRWFSLIINVLCFPAAFILWFMCETPHFLLRRGLLTKAAEAVARIYKINGHQLDEKALNAVFEHERKHLELLSHQSYSFAHLFCTKRLAGYTTAIFLSFLMASMVNYSLLFNMEEMNGSIYVNAFFMGFFRLVLNLVSALVDFKCEKLGRKTEHNFYCLYALVTFGAAIVAEFLGISSSESSVLRFILLSTASMVCQLYAVVGVVCNEVFPTPIRNVAFAMTQLSEAVASIAAPQVFQLTSFGQWVPHGVMIVLITADLLFFSKFVPESRGKPLAEDMPEEAERLGIFRKDFHFDIPHHFPHQWPFEMSKDREEEKKIFKRENLRATL</sequence>
<evidence type="ECO:0000256" key="3">
    <source>
        <dbReference type="ARBA" id="ARBA00022989"/>
    </source>
</evidence>
<accession>A0AAF3FLB2</accession>
<feature type="transmembrane region" description="Helical" evidence="5">
    <location>
        <begin position="20"/>
        <end position="44"/>
    </location>
</feature>
<dbReference type="SUPFAM" id="SSF103473">
    <property type="entry name" value="MFS general substrate transporter"/>
    <property type="match status" value="1"/>
</dbReference>
<feature type="transmembrane region" description="Helical" evidence="5">
    <location>
        <begin position="390"/>
        <end position="412"/>
    </location>
</feature>
<feature type="transmembrane region" description="Helical" evidence="5">
    <location>
        <begin position="362"/>
        <end position="384"/>
    </location>
</feature>
<evidence type="ECO:0000256" key="1">
    <source>
        <dbReference type="ARBA" id="ARBA00004141"/>
    </source>
</evidence>
<proteinExistence type="predicted"/>